<dbReference type="GO" id="GO:0003723">
    <property type="term" value="F:RNA binding"/>
    <property type="evidence" value="ECO:0007669"/>
    <property type="project" value="TreeGrafter"/>
</dbReference>
<name>A0A812UL24_SYMPI</name>
<keyword evidence="2" id="KW-1185">Reference proteome</keyword>
<organism evidence="1 2">
    <name type="scientific">Symbiodinium pilosum</name>
    <name type="common">Dinoflagellate</name>
    <dbReference type="NCBI Taxonomy" id="2952"/>
    <lineage>
        <taxon>Eukaryota</taxon>
        <taxon>Sar</taxon>
        <taxon>Alveolata</taxon>
        <taxon>Dinophyceae</taxon>
        <taxon>Suessiales</taxon>
        <taxon>Symbiodiniaceae</taxon>
        <taxon>Symbiodinium</taxon>
    </lineage>
</organism>
<dbReference type="GO" id="GO:0000963">
    <property type="term" value="P:mitochondrial RNA processing"/>
    <property type="evidence" value="ECO:0007669"/>
    <property type="project" value="TreeGrafter"/>
</dbReference>
<feature type="non-terminal residue" evidence="1">
    <location>
        <position position="92"/>
    </location>
</feature>
<comment type="caution">
    <text evidence="1">The sequence shown here is derived from an EMBL/GenBank/DDBJ whole genome shotgun (WGS) entry which is preliminary data.</text>
</comment>
<accession>A0A812UL24</accession>
<evidence type="ECO:0000313" key="1">
    <source>
        <dbReference type="EMBL" id="CAE7584292.1"/>
    </source>
</evidence>
<dbReference type="GO" id="GO:0044528">
    <property type="term" value="P:regulation of mitochondrial mRNA stability"/>
    <property type="evidence" value="ECO:0007669"/>
    <property type="project" value="TreeGrafter"/>
</dbReference>
<dbReference type="InterPro" id="IPR050870">
    <property type="entry name" value="FAST_kinase"/>
</dbReference>
<proteinExistence type="predicted"/>
<evidence type="ECO:0000313" key="2">
    <source>
        <dbReference type="Proteomes" id="UP000649617"/>
    </source>
</evidence>
<gene>
    <name evidence="1" type="ORF">SPIL2461_LOCUS15627</name>
</gene>
<feature type="non-terminal residue" evidence="1">
    <location>
        <position position="1"/>
    </location>
</feature>
<dbReference type="PANTHER" id="PTHR21228:SF40">
    <property type="entry name" value="LD45607P"/>
    <property type="match status" value="1"/>
</dbReference>
<sequence>LSDTIRKADPYSLKPQDLSNIAWGLTKLGIQNSLLFSLLSERILVRIDSFQPVNLSMTLWAFARSGLSDERLLRAAAQEVKTQLKDFEPQQI</sequence>
<dbReference type="EMBL" id="CAJNIZ010038891">
    <property type="protein sequence ID" value="CAE7584292.1"/>
    <property type="molecule type" value="Genomic_DNA"/>
</dbReference>
<protein>
    <submittedName>
        <fullName evidence="1">Uncharacterized protein</fullName>
    </submittedName>
</protein>
<dbReference type="AlphaFoldDB" id="A0A812UL24"/>
<dbReference type="GO" id="GO:0035770">
    <property type="term" value="C:ribonucleoprotein granule"/>
    <property type="evidence" value="ECO:0007669"/>
    <property type="project" value="TreeGrafter"/>
</dbReference>
<dbReference type="PANTHER" id="PTHR21228">
    <property type="entry name" value="FAST LEU-RICH DOMAIN-CONTAINING"/>
    <property type="match status" value="1"/>
</dbReference>
<dbReference type="GO" id="GO:0005759">
    <property type="term" value="C:mitochondrial matrix"/>
    <property type="evidence" value="ECO:0007669"/>
    <property type="project" value="TreeGrafter"/>
</dbReference>
<dbReference type="Proteomes" id="UP000649617">
    <property type="component" value="Unassembled WGS sequence"/>
</dbReference>
<reference evidence="1" key="1">
    <citation type="submission" date="2021-02" db="EMBL/GenBank/DDBJ databases">
        <authorList>
            <person name="Dougan E. K."/>
            <person name="Rhodes N."/>
            <person name="Thang M."/>
            <person name="Chan C."/>
        </authorList>
    </citation>
    <scope>NUCLEOTIDE SEQUENCE</scope>
</reference>
<dbReference type="OrthoDB" id="442505at2759"/>